<evidence type="ECO:0000313" key="2">
    <source>
        <dbReference type="EMBL" id="BAR62532.1"/>
    </source>
</evidence>
<dbReference type="Proteomes" id="UP000063308">
    <property type="component" value="Chromosome"/>
</dbReference>
<evidence type="ECO:0000313" key="3">
    <source>
        <dbReference type="Proteomes" id="UP000063308"/>
    </source>
</evidence>
<protein>
    <submittedName>
        <fullName evidence="2">Uncharacterized protein</fullName>
    </submittedName>
</protein>
<reference evidence="2 3" key="1">
    <citation type="submission" date="2014-11" db="EMBL/GenBank/DDBJ databases">
        <title>Symbiosis island explosion on the genome of extra-slow-growing strains of soybean bradyrhizobia with massive insertion sequences.</title>
        <authorList>
            <person name="Iida T."/>
            <person name="Minamisawa K."/>
        </authorList>
    </citation>
    <scope>NUCLEOTIDE SEQUENCE [LARGE SCALE GENOMIC DNA]</scope>
    <source>
        <strain evidence="2 3">NK6</strain>
    </source>
</reference>
<dbReference type="AlphaFoldDB" id="A0A0E4BXL4"/>
<organism evidence="2 3">
    <name type="scientific">Bradyrhizobium diazoefficiens</name>
    <dbReference type="NCBI Taxonomy" id="1355477"/>
    <lineage>
        <taxon>Bacteria</taxon>
        <taxon>Pseudomonadati</taxon>
        <taxon>Pseudomonadota</taxon>
        <taxon>Alphaproteobacteria</taxon>
        <taxon>Hyphomicrobiales</taxon>
        <taxon>Nitrobacteraceae</taxon>
        <taxon>Bradyrhizobium</taxon>
    </lineage>
</organism>
<accession>A0A0E4BXL4</accession>
<name>A0A0E4BXL4_9BRAD</name>
<proteinExistence type="predicted"/>
<dbReference type="EMBL" id="AP014685">
    <property type="protein sequence ID" value="BAR62532.1"/>
    <property type="molecule type" value="Genomic_DNA"/>
</dbReference>
<evidence type="ECO:0000256" key="1">
    <source>
        <dbReference type="SAM" id="MobiDB-lite"/>
    </source>
</evidence>
<gene>
    <name evidence="2" type="ORF">NK6_9393</name>
</gene>
<feature type="region of interest" description="Disordered" evidence="1">
    <location>
        <begin position="1"/>
        <end position="25"/>
    </location>
</feature>
<sequence length="35" mass="3886">MKVEAAEWVPAAPRSTTSPEAERRKVRAVHRAVKA</sequence>